<protein>
    <submittedName>
        <fullName evidence="7">4Fe-4S dicluster domain-containing protein</fullName>
    </submittedName>
</protein>
<dbReference type="GO" id="GO:0046872">
    <property type="term" value="F:metal ion binding"/>
    <property type="evidence" value="ECO:0007669"/>
    <property type="project" value="UniProtKB-KW"/>
</dbReference>
<gene>
    <name evidence="7" type="ORF">ACFODO_07705</name>
    <name evidence="8" type="ORF">C9E89_019910</name>
</gene>
<keyword evidence="1" id="KW-0813">Transport</keyword>
<keyword evidence="5" id="KW-0411">Iron-sulfur</keyword>
<feature type="domain" description="ETF-QO/FixX C-terminal" evidence="6">
    <location>
        <begin position="3"/>
        <end position="25"/>
    </location>
</feature>
<evidence type="ECO:0000313" key="8">
    <source>
        <dbReference type="EMBL" id="RFC81809.1"/>
    </source>
</evidence>
<dbReference type="Pfam" id="PF05187">
    <property type="entry name" value="Fer4_ETF_QO"/>
    <property type="match status" value="1"/>
</dbReference>
<evidence type="ECO:0000256" key="5">
    <source>
        <dbReference type="ARBA" id="ARBA00023014"/>
    </source>
</evidence>
<sequence>MLLCKICDIKDFSQNIIWITPKGGGDQTIQICNQYPNI</sequence>
<evidence type="ECO:0000256" key="1">
    <source>
        <dbReference type="ARBA" id="ARBA00022448"/>
    </source>
</evidence>
<evidence type="ECO:0000256" key="3">
    <source>
        <dbReference type="ARBA" id="ARBA00022982"/>
    </source>
</evidence>
<reference evidence="10" key="3">
    <citation type="journal article" date="2019" name="Int. J. Syst. Evol. Microbiol.">
        <title>The Global Catalogue of Microorganisms (GCM) 10K type strain sequencing project: providing services to taxonomists for standard genome sequencing and annotation.</title>
        <authorList>
            <consortium name="The Broad Institute Genomics Platform"/>
            <consortium name="The Broad Institute Genome Sequencing Center for Infectious Disease"/>
            <person name="Wu L."/>
            <person name="Ma J."/>
        </authorList>
    </citation>
    <scope>NUCLEOTIDE SEQUENCE [LARGE SCALE GENOMIC DNA]</scope>
    <source>
        <strain evidence="10">KCTC 62575</strain>
    </source>
</reference>
<evidence type="ECO:0000256" key="2">
    <source>
        <dbReference type="ARBA" id="ARBA00022723"/>
    </source>
</evidence>
<accession>A0A371YK00</accession>
<dbReference type="AlphaFoldDB" id="A0A371YK00"/>
<reference evidence="8 9" key="2">
    <citation type="submission" date="2018-08" db="EMBL/GenBank/DDBJ databases">
        <title>The draft genome of Acinetobacter sichuanensis strain WCHAc060041.</title>
        <authorList>
            <person name="Qin J."/>
            <person name="Feng Y."/>
            <person name="Zong Z."/>
        </authorList>
    </citation>
    <scope>NUCLEOTIDE SEQUENCE [LARGE SCALE GENOMIC DNA]</scope>
    <source>
        <strain evidence="8 9">WCHAc060041</strain>
    </source>
</reference>
<evidence type="ECO:0000259" key="6">
    <source>
        <dbReference type="Pfam" id="PF05187"/>
    </source>
</evidence>
<dbReference type="EMBL" id="JBHRSF010000018">
    <property type="protein sequence ID" value="MFC2995155.1"/>
    <property type="molecule type" value="Genomic_DNA"/>
</dbReference>
<organism evidence="8 9">
    <name type="scientific">Acinetobacter sichuanensis</name>
    <dbReference type="NCBI Taxonomy" id="2136183"/>
    <lineage>
        <taxon>Bacteria</taxon>
        <taxon>Pseudomonadati</taxon>
        <taxon>Pseudomonadota</taxon>
        <taxon>Gammaproteobacteria</taxon>
        <taxon>Moraxellales</taxon>
        <taxon>Moraxellaceae</taxon>
        <taxon>Acinetobacter</taxon>
    </lineage>
</organism>
<keyword evidence="3" id="KW-0249">Electron transport</keyword>
<dbReference type="Proteomes" id="UP001595455">
    <property type="component" value="Unassembled WGS sequence"/>
</dbReference>
<keyword evidence="2" id="KW-0479">Metal-binding</keyword>
<evidence type="ECO:0000313" key="9">
    <source>
        <dbReference type="Proteomes" id="UP000240957"/>
    </source>
</evidence>
<evidence type="ECO:0000313" key="10">
    <source>
        <dbReference type="Proteomes" id="UP001595455"/>
    </source>
</evidence>
<dbReference type="GO" id="GO:0051536">
    <property type="term" value="F:iron-sulfur cluster binding"/>
    <property type="evidence" value="ECO:0007669"/>
    <property type="project" value="UniProtKB-KW"/>
</dbReference>
<keyword evidence="4" id="KW-0408">Iron</keyword>
<dbReference type="EMBL" id="PYIX02000055">
    <property type="protein sequence ID" value="RFC81809.1"/>
    <property type="molecule type" value="Genomic_DNA"/>
</dbReference>
<evidence type="ECO:0000256" key="4">
    <source>
        <dbReference type="ARBA" id="ARBA00023004"/>
    </source>
</evidence>
<dbReference type="InterPro" id="IPR007859">
    <property type="entry name" value="ETF-QO/FixX_C"/>
</dbReference>
<evidence type="ECO:0000313" key="7">
    <source>
        <dbReference type="EMBL" id="MFC2995155.1"/>
    </source>
</evidence>
<keyword evidence="10" id="KW-1185">Reference proteome</keyword>
<name>A0A371YK00_9GAMM</name>
<proteinExistence type="predicted"/>
<comment type="caution">
    <text evidence="8">The sequence shown here is derived from an EMBL/GenBank/DDBJ whole genome shotgun (WGS) entry which is preliminary data.</text>
</comment>
<dbReference type="RefSeq" id="WP_107009959.1">
    <property type="nucleotide sequence ID" value="NZ_JBHRSF010000018.1"/>
</dbReference>
<reference evidence="7" key="1">
    <citation type="journal article" date="2014" name="Int. J. Syst. Evol. Microbiol.">
        <title>Complete genome of a new Firmicutes species belonging to the dominant human colonic microbiota ('Ruminococcus bicirculans') reveals two chromosomes and a selective capacity to utilize plant glucans.</title>
        <authorList>
            <consortium name="NISC Comparative Sequencing Program"/>
            <person name="Wegmann U."/>
            <person name="Louis P."/>
            <person name="Goesmann A."/>
            <person name="Henrissat B."/>
            <person name="Duncan S.H."/>
            <person name="Flint H.J."/>
        </authorList>
    </citation>
    <scope>NUCLEOTIDE SEQUENCE</scope>
    <source>
        <strain evidence="7">KCTC 62575</strain>
    </source>
</reference>
<reference evidence="7" key="4">
    <citation type="submission" date="2024-09" db="EMBL/GenBank/DDBJ databases">
        <authorList>
            <person name="Sun Q."/>
            <person name="Mori K."/>
        </authorList>
    </citation>
    <scope>NUCLEOTIDE SEQUENCE</scope>
    <source>
        <strain evidence="7">KCTC 62575</strain>
    </source>
</reference>
<dbReference type="Proteomes" id="UP000240957">
    <property type="component" value="Unassembled WGS sequence"/>
</dbReference>